<dbReference type="EMBL" id="RFDI01001942">
    <property type="protein sequence ID" value="RSR31678.1"/>
    <property type="molecule type" value="Genomic_DNA"/>
</dbReference>
<dbReference type="GO" id="GO:0003735">
    <property type="term" value="F:structural constituent of ribosome"/>
    <property type="evidence" value="ECO:0007669"/>
    <property type="project" value="InterPro"/>
</dbReference>
<accession>A0A3R9SCF8</accession>
<dbReference type="SUPFAM" id="SSF52161">
    <property type="entry name" value="Ribosomal protein L13"/>
    <property type="match status" value="1"/>
</dbReference>
<dbReference type="Proteomes" id="UP000280073">
    <property type="component" value="Unassembled WGS sequence"/>
</dbReference>
<dbReference type="AlphaFoldDB" id="A0A3R9SCF8"/>
<evidence type="ECO:0000256" key="2">
    <source>
        <dbReference type="ARBA" id="ARBA00023274"/>
    </source>
</evidence>
<dbReference type="GO" id="GO:0006412">
    <property type="term" value="P:translation"/>
    <property type="evidence" value="ECO:0007669"/>
    <property type="project" value="InterPro"/>
</dbReference>
<dbReference type="GO" id="GO:1990904">
    <property type="term" value="C:ribonucleoprotein complex"/>
    <property type="evidence" value="ECO:0007669"/>
    <property type="project" value="UniProtKB-KW"/>
</dbReference>
<organism evidence="3 4">
    <name type="scientific">Acinetobacter baumannii</name>
    <dbReference type="NCBI Taxonomy" id="470"/>
    <lineage>
        <taxon>Bacteria</taxon>
        <taxon>Pseudomonadati</taxon>
        <taxon>Pseudomonadota</taxon>
        <taxon>Gammaproteobacteria</taxon>
        <taxon>Moraxellales</taxon>
        <taxon>Moraxellaceae</taxon>
        <taxon>Acinetobacter</taxon>
        <taxon>Acinetobacter calcoaceticus/baumannii complex</taxon>
    </lineage>
</organism>
<dbReference type="InterPro" id="IPR005822">
    <property type="entry name" value="Ribosomal_uL13"/>
</dbReference>
<gene>
    <name evidence="3" type="primary">rplM</name>
    <name evidence="3" type="ORF">EA686_24830</name>
</gene>
<evidence type="ECO:0000313" key="4">
    <source>
        <dbReference type="Proteomes" id="UP000280073"/>
    </source>
</evidence>
<feature type="non-terminal residue" evidence="3">
    <location>
        <position position="41"/>
    </location>
</feature>
<reference evidence="3 4" key="1">
    <citation type="submission" date="2018-10" db="EMBL/GenBank/DDBJ databases">
        <title>GWAS and RNA-Seq identify cryptic mechanisms of antimicrobial resistance in Acinetobacter baumannii.</title>
        <authorList>
            <person name="Sahl J.W."/>
        </authorList>
    </citation>
    <scope>NUCLEOTIDE SEQUENCE [LARGE SCALE GENOMIC DNA]</scope>
    <source>
        <strain evidence="3 4">TG28175</strain>
    </source>
</reference>
<protein>
    <submittedName>
        <fullName evidence="3">50S ribosomal protein L13</fullName>
    </submittedName>
</protein>
<dbReference type="Gene3D" id="3.90.1180.10">
    <property type="entry name" value="Ribosomal protein L13"/>
    <property type="match status" value="1"/>
</dbReference>
<keyword evidence="1 3" id="KW-0689">Ribosomal protein</keyword>
<keyword evidence="2" id="KW-0687">Ribonucleoprotein</keyword>
<dbReference type="InterPro" id="IPR036899">
    <property type="entry name" value="Ribosomal_uL13_sf"/>
</dbReference>
<name>A0A3R9SCF8_ACIBA</name>
<dbReference type="Pfam" id="PF00572">
    <property type="entry name" value="Ribosomal_L13"/>
    <property type="match status" value="1"/>
</dbReference>
<sequence>MKTLSAKPAEVQHDWFVVDATGKTLGRLATEIARRLRGKHK</sequence>
<dbReference type="GO" id="GO:0005840">
    <property type="term" value="C:ribosome"/>
    <property type="evidence" value="ECO:0007669"/>
    <property type="project" value="UniProtKB-KW"/>
</dbReference>
<comment type="caution">
    <text evidence="3">The sequence shown here is derived from an EMBL/GenBank/DDBJ whole genome shotgun (WGS) entry which is preliminary data.</text>
</comment>
<proteinExistence type="predicted"/>
<evidence type="ECO:0000256" key="1">
    <source>
        <dbReference type="ARBA" id="ARBA00022980"/>
    </source>
</evidence>
<evidence type="ECO:0000313" key="3">
    <source>
        <dbReference type="EMBL" id="RSR31678.1"/>
    </source>
</evidence>